<organism evidence="4">
    <name type="scientific">Volvox carteri f. nagariensis</name>
    <dbReference type="NCBI Taxonomy" id="3068"/>
    <lineage>
        <taxon>Eukaryota</taxon>
        <taxon>Viridiplantae</taxon>
        <taxon>Chlorophyta</taxon>
        <taxon>core chlorophytes</taxon>
        <taxon>Chlorophyceae</taxon>
        <taxon>CS clade</taxon>
        <taxon>Chlamydomonadales</taxon>
        <taxon>Volvocaceae</taxon>
        <taxon>Volvox</taxon>
    </lineage>
</organism>
<gene>
    <name evidence="3" type="ORF">VOLCADRAFT_96355</name>
</gene>
<evidence type="ECO:0000313" key="4">
    <source>
        <dbReference type="Proteomes" id="UP000001058"/>
    </source>
</evidence>
<dbReference type="OrthoDB" id="547915at2759"/>
<dbReference type="GeneID" id="9616609"/>
<proteinExistence type="predicted"/>
<dbReference type="AlphaFoldDB" id="D8U9W6"/>
<dbReference type="STRING" id="3068.D8U9W6"/>
<feature type="non-terminal residue" evidence="3">
    <location>
        <position position="1"/>
    </location>
</feature>
<dbReference type="KEGG" id="vcn:VOLCADRAFT_96355"/>
<dbReference type="Gene3D" id="1.10.287.1490">
    <property type="match status" value="1"/>
</dbReference>
<sequence>GQISGLHAGLRASEEAYSELDAEHQRLRHASTEVTNELLQRVDSLQQTVAGLQTESQSLQKELTSVQAEAALKDAAMHQVAQLQSSMSALQQRASQLVADLKQRKNKAEKHAAELSNHLSAAQQQLAQEIAARTSNDDYVRRLAWERQQLASALELERLINEPLRHTSYAVSTTLAHVMRSPVAATVADRASPDRHMNRIPHLQQQQHPYCNLQLPKPLVPPYSPPHFRKVRGAPKPGLITGRNLTRLGRSWATTTAAAGGPHPCFLDNLNSHLSPPPPGPYRKAVNLATPSSTPRSAPKSAKVFSKD</sequence>
<keyword evidence="1" id="KW-0175">Coiled coil</keyword>
<evidence type="ECO:0000256" key="2">
    <source>
        <dbReference type="SAM" id="MobiDB-lite"/>
    </source>
</evidence>
<dbReference type="RefSeq" id="XP_002955473.1">
    <property type="nucleotide sequence ID" value="XM_002955427.1"/>
</dbReference>
<feature type="coiled-coil region" evidence="1">
    <location>
        <begin position="10"/>
        <end position="132"/>
    </location>
</feature>
<evidence type="ECO:0000313" key="3">
    <source>
        <dbReference type="EMBL" id="EFJ43544.1"/>
    </source>
</evidence>
<reference evidence="3 4" key="1">
    <citation type="journal article" date="2010" name="Science">
        <title>Genomic analysis of organismal complexity in the multicellular green alga Volvox carteri.</title>
        <authorList>
            <person name="Prochnik S.E."/>
            <person name="Umen J."/>
            <person name="Nedelcu A.M."/>
            <person name="Hallmann A."/>
            <person name="Miller S.M."/>
            <person name="Nishii I."/>
            <person name="Ferris P."/>
            <person name="Kuo A."/>
            <person name="Mitros T."/>
            <person name="Fritz-Laylin L.K."/>
            <person name="Hellsten U."/>
            <person name="Chapman J."/>
            <person name="Simakov O."/>
            <person name="Rensing S.A."/>
            <person name="Terry A."/>
            <person name="Pangilinan J."/>
            <person name="Kapitonov V."/>
            <person name="Jurka J."/>
            <person name="Salamov A."/>
            <person name="Shapiro H."/>
            <person name="Schmutz J."/>
            <person name="Grimwood J."/>
            <person name="Lindquist E."/>
            <person name="Lucas S."/>
            <person name="Grigoriev I.V."/>
            <person name="Schmitt R."/>
            <person name="Kirk D."/>
            <person name="Rokhsar D.S."/>
        </authorList>
    </citation>
    <scope>NUCLEOTIDE SEQUENCE [LARGE SCALE GENOMIC DNA]</scope>
    <source>
        <strain evidence="4">f. Nagariensis / Eve</strain>
    </source>
</reference>
<keyword evidence="4" id="KW-1185">Reference proteome</keyword>
<dbReference type="EMBL" id="GL378372">
    <property type="protein sequence ID" value="EFJ43544.1"/>
    <property type="molecule type" value="Genomic_DNA"/>
</dbReference>
<dbReference type="Proteomes" id="UP000001058">
    <property type="component" value="Unassembled WGS sequence"/>
</dbReference>
<protein>
    <submittedName>
        <fullName evidence="3">Uncharacterized protein</fullName>
    </submittedName>
</protein>
<dbReference type="InParanoid" id="D8U9W6"/>
<accession>D8U9W6</accession>
<evidence type="ECO:0000256" key="1">
    <source>
        <dbReference type="SAM" id="Coils"/>
    </source>
</evidence>
<feature type="region of interest" description="Disordered" evidence="2">
    <location>
        <begin position="269"/>
        <end position="308"/>
    </location>
</feature>
<name>D8U9W6_VOLCA</name>